<dbReference type="Pfam" id="PF04345">
    <property type="entry name" value="Chor_lyase"/>
    <property type="match status" value="1"/>
</dbReference>
<dbReference type="AlphaFoldDB" id="A0A7X8YHD7"/>
<evidence type="ECO:0000313" key="5">
    <source>
        <dbReference type="EMBL" id="NLS13629.1"/>
    </source>
</evidence>
<feature type="binding site" evidence="4">
    <location>
        <position position="120"/>
    </location>
    <ligand>
        <name>substrate</name>
    </ligand>
</feature>
<evidence type="ECO:0000256" key="3">
    <source>
        <dbReference type="ARBA" id="ARBA00023239"/>
    </source>
</evidence>
<feature type="binding site" evidence="4">
    <location>
        <position position="165"/>
    </location>
    <ligand>
        <name>substrate</name>
    </ligand>
</feature>
<dbReference type="GO" id="GO:0008813">
    <property type="term" value="F:chorismate lyase activity"/>
    <property type="evidence" value="ECO:0007669"/>
    <property type="project" value="UniProtKB-UniRule"/>
</dbReference>
<dbReference type="PANTHER" id="PTHR38683">
    <property type="entry name" value="CHORISMATE PYRUVATE-LYASE"/>
    <property type="match status" value="1"/>
</dbReference>
<dbReference type="RefSeq" id="WP_168836726.1">
    <property type="nucleotide sequence ID" value="NZ_JABAIK010000011.1"/>
</dbReference>
<dbReference type="HAMAP" id="MF_01632">
    <property type="entry name" value="UbiC"/>
    <property type="match status" value="1"/>
</dbReference>
<comment type="function">
    <text evidence="4">Removes the pyruvyl group from chorismate, with concomitant aromatization of the ring, to provide 4-hydroxybenzoate (4HB) for the ubiquinone pathway.</text>
</comment>
<dbReference type="GO" id="GO:0006744">
    <property type="term" value="P:ubiquinone biosynthetic process"/>
    <property type="evidence" value="ECO:0007669"/>
    <property type="project" value="UniProtKB-UniRule"/>
</dbReference>
<dbReference type="EMBL" id="JABAIK010000011">
    <property type="protein sequence ID" value="NLS13629.1"/>
    <property type="molecule type" value="Genomic_DNA"/>
</dbReference>
<comment type="subcellular location">
    <subcellularLocation>
        <location evidence="4">Cytoplasm</location>
    </subcellularLocation>
</comment>
<feature type="binding site" evidence="4">
    <location>
        <position position="82"/>
    </location>
    <ligand>
        <name>substrate</name>
    </ligand>
</feature>
<name>A0A7X8YHD7_9VIBR</name>
<comment type="catalytic activity">
    <reaction evidence="4">
        <text>chorismate = 4-hydroxybenzoate + pyruvate</text>
        <dbReference type="Rhea" id="RHEA:16505"/>
        <dbReference type="ChEBI" id="CHEBI:15361"/>
        <dbReference type="ChEBI" id="CHEBI:17879"/>
        <dbReference type="ChEBI" id="CHEBI:29748"/>
        <dbReference type="EC" id="4.1.3.40"/>
    </reaction>
</comment>
<dbReference type="GO" id="GO:0042866">
    <property type="term" value="P:pyruvate biosynthetic process"/>
    <property type="evidence" value="ECO:0007669"/>
    <property type="project" value="UniProtKB-UniRule"/>
</dbReference>
<dbReference type="EC" id="4.1.3.40" evidence="4"/>
<dbReference type="InterPro" id="IPR028978">
    <property type="entry name" value="Chorismate_lyase_/UTRA_dom_sf"/>
</dbReference>
<dbReference type="UniPathway" id="UPA00232"/>
<evidence type="ECO:0000313" key="6">
    <source>
        <dbReference type="Proteomes" id="UP000535589"/>
    </source>
</evidence>
<comment type="caution">
    <text evidence="4">Lacks conserved residue(s) required for the propagation of feature annotation.</text>
</comment>
<dbReference type="InterPro" id="IPR007440">
    <property type="entry name" value="Chorismate--pyruvate_lyase"/>
</dbReference>
<dbReference type="Gene3D" id="3.40.1410.10">
    <property type="entry name" value="Chorismate lyase-like"/>
    <property type="match status" value="1"/>
</dbReference>
<comment type="similarity">
    <text evidence="4">Belongs to the UbiC family.</text>
</comment>
<dbReference type="GO" id="GO:0005829">
    <property type="term" value="C:cytosol"/>
    <property type="evidence" value="ECO:0007669"/>
    <property type="project" value="TreeGrafter"/>
</dbReference>
<keyword evidence="6" id="KW-1185">Reference proteome</keyword>
<sequence length="200" mass="22647">MTQAISRYLTSLDDVEWQNANDFDFPNLEVSQWLCEQGSLSKRLAQQCQHLSVVVLAQQHVSAQTLSKDETLAIGAHSCLLREVILQGDGQPWVIGRTLIPEPTWQHQSVDLRSQGDIPLGLTVFAAEAVKRDRLEIGCVEHQGERLFVRRSRLWMNHKPMLVTELFLPQAPIEQRVMDDAEGRVSVSHRTMPLGQQSTE</sequence>
<proteinExistence type="inferred from homology"/>
<dbReference type="SUPFAM" id="SSF64288">
    <property type="entry name" value="Chorismate lyase-like"/>
    <property type="match status" value="1"/>
</dbReference>
<evidence type="ECO:0000256" key="2">
    <source>
        <dbReference type="ARBA" id="ARBA00022688"/>
    </source>
</evidence>
<comment type="pathway">
    <text evidence="4">Cofactor biosynthesis; ubiquinone biosynthesis.</text>
</comment>
<dbReference type="PANTHER" id="PTHR38683:SF1">
    <property type="entry name" value="CHORISMATE PYRUVATE-LYASE"/>
    <property type="match status" value="1"/>
</dbReference>
<evidence type="ECO:0000256" key="1">
    <source>
        <dbReference type="ARBA" id="ARBA00022490"/>
    </source>
</evidence>
<accession>A0A7X8YHD7</accession>
<comment type="caution">
    <text evidence="5">The sequence shown here is derived from an EMBL/GenBank/DDBJ whole genome shotgun (WGS) entry which is preliminary data.</text>
</comment>
<keyword evidence="1 4" id="KW-0963">Cytoplasm</keyword>
<dbReference type="Proteomes" id="UP000535589">
    <property type="component" value="Unassembled WGS sequence"/>
</dbReference>
<reference evidence="5 6" key="1">
    <citation type="submission" date="2020-04" db="EMBL/GenBank/DDBJ databases">
        <title>Vibrio sp. SM6, a novel species isolated from seawater.</title>
        <authorList>
            <person name="Wang X."/>
        </authorList>
    </citation>
    <scope>NUCLEOTIDE SEQUENCE [LARGE SCALE GENOMIC DNA]</scope>
    <source>
        <strain evidence="5 6">SM6</strain>
    </source>
</reference>
<protein>
    <recommendedName>
        <fullName evidence="4">Probable chorismate pyruvate-lyase</fullName>
        <shortName evidence="4">CL</shortName>
        <shortName evidence="4">CPL</shortName>
        <ecNumber evidence="4">4.1.3.40</ecNumber>
    </recommendedName>
</protein>
<organism evidence="5 6">
    <name type="scientific">Vibrio agarilyticus</name>
    <dbReference type="NCBI Taxonomy" id="2726741"/>
    <lineage>
        <taxon>Bacteria</taxon>
        <taxon>Pseudomonadati</taxon>
        <taxon>Pseudomonadota</taxon>
        <taxon>Gammaproteobacteria</taxon>
        <taxon>Vibrionales</taxon>
        <taxon>Vibrionaceae</taxon>
        <taxon>Vibrio</taxon>
    </lineage>
</organism>
<keyword evidence="4" id="KW-0670">Pyruvate</keyword>
<keyword evidence="2 4" id="KW-0831">Ubiquinone biosynthesis</keyword>
<gene>
    <name evidence="4" type="primary">ubiC</name>
    <name evidence="5" type="ORF">HGP28_12075</name>
</gene>
<keyword evidence="3 4" id="KW-0456">Lyase</keyword>
<evidence type="ECO:0000256" key="4">
    <source>
        <dbReference type="HAMAP-Rule" id="MF_01632"/>
    </source>
</evidence>